<evidence type="ECO:0000313" key="8">
    <source>
        <dbReference type="Proteomes" id="UP000199129"/>
    </source>
</evidence>
<sequence>MSITCETVDGTARLGIDGELTIYTVAELAAALLPRIGAAPRLEIDLSQVTEIDGAGLQLLAVIKREAAGNGTDLSLAGQSQAVTSTFQLCGGAIF</sequence>
<dbReference type="SUPFAM" id="SSF52091">
    <property type="entry name" value="SpoIIaa-like"/>
    <property type="match status" value="1"/>
</dbReference>
<dbReference type="RefSeq" id="WP_060755838.1">
    <property type="nucleotide sequence ID" value="NZ_CP025494.1"/>
</dbReference>
<evidence type="ECO:0000313" key="3">
    <source>
        <dbReference type="EMBL" id="KAB0569713.1"/>
    </source>
</evidence>
<proteinExistence type="predicted"/>
<dbReference type="InterPro" id="IPR058548">
    <property type="entry name" value="MlaB-like_STAS"/>
</dbReference>
<name>A0A1H5N8C8_9PSED</name>
<dbReference type="PANTHER" id="PTHR35849:SF2">
    <property type="entry name" value="BLR2341 PROTEIN"/>
    <property type="match status" value="1"/>
</dbReference>
<dbReference type="CDD" id="cd07043">
    <property type="entry name" value="STAS_anti-anti-sigma_factors"/>
    <property type="match status" value="1"/>
</dbReference>
<reference evidence="3 11" key="6">
    <citation type="submission" date="2019-09" db="EMBL/GenBank/DDBJ databases">
        <title>Draft genome sequences of 48 bacterial type strains from the CCUG.</title>
        <authorList>
            <person name="Tunovic T."/>
            <person name="Pineiro-Iglesias B."/>
            <person name="Unosson C."/>
            <person name="Inganas E."/>
            <person name="Ohlen M."/>
            <person name="Cardew S."/>
            <person name="Jensie-Markopoulos S."/>
            <person name="Salva-Serra F."/>
            <person name="Jaen-Luchoro D."/>
            <person name="Karlsson R."/>
            <person name="Svensson-Stadler L."/>
            <person name="Chun J."/>
            <person name="Moore E."/>
        </authorList>
    </citation>
    <scope>NUCLEOTIDE SEQUENCE [LARGE SCALE GENOMIC DNA]</scope>
    <source>
        <strain evidence="3 11">CCUG 51524</strain>
    </source>
</reference>
<dbReference type="Proteomes" id="UP000237830">
    <property type="component" value="Chromosome"/>
</dbReference>
<accession>A0A0X7K0T1</accession>
<reference evidence="7" key="1">
    <citation type="submission" date="2016-01" db="EMBL/GenBank/DDBJ databases">
        <authorList>
            <person name="Gamez R.M."/>
            <person name="Rodriguez F."/>
            <person name="Bernal J.F."/>
            <person name="Agarwala R."/>
            <person name="Landsman D."/>
            <person name="Marino-Ramirez L."/>
        </authorList>
    </citation>
    <scope>NUCLEOTIDE SEQUENCE [LARGE SCALE GENOMIC DNA]</scope>
    <source>
        <strain evidence="7">Ps006</strain>
    </source>
</reference>
<dbReference type="EMBL" id="CP025494">
    <property type="protein sequence ID" value="AVE04798.1"/>
    <property type="molecule type" value="Genomic_DNA"/>
</dbReference>
<dbReference type="AlphaFoldDB" id="A0A1H5N8C8"/>
<feature type="domain" description="STAS" evidence="1">
    <location>
        <begin position="1"/>
        <end position="95"/>
    </location>
</feature>
<dbReference type="Proteomes" id="UP000067111">
    <property type="component" value="Unassembled WGS sequence"/>
</dbReference>
<reference evidence="6 8" key="3">
    <citation type="submission" date="2016-10" db="EMBL/GenBank/DDBJ databases">
        <authorList>
            <person name="de Groot N.N."/>
        </authorList>
    </citation>
    <scope>NUCLEOTIDE SEQUENCE [LARGE SCALE GENOMIC DNA]</scope>
    <source>
        <strain evidence="6 8">BS3265</strain>
    </source>
</reference>
<evidence type="ECO:0000313" key="6">
    <source>
        <dbReference type="EMBL" id="SEE97127.1"/>
    </source>
</evidence>
<evidence type="ECO:0000313" key="9">
    <source>
        <dbReference type="Proteomes" id="UP000237830"/>
    </source>
</evidence>
<dbReference type="EMBL" id="PYWX01000011">
    <property type="protein sequence ID" value="PTC31235.1"/>
    <property type="molecule type" value="Genomic_DNA"/>
</dbReference>
<protein>
    <submittedName>
        <fullName evidence="6">Anti-anti-sigma factor</fullName>
    </submittedName>
    <submittedName>
        <fullName evidence="2">Anti-sigma factor antagonist</fullName>
    </submittedName>
    <submittedName>
        <fullName evidence="3">STAS domain-containing protein</fullName>
    </submittedName>
    <submittedName>
        <fullName evidence="4">Sulfate transporter</fullName>
    </submittedName>
</protein>
<evidence type="ECO:0000313" key="7">
    <source>
        <dbReference type="Proteomes" id="UP000067111"/>
    </source>
</evidence>
<dbReference type="PANTHER" id="PTHR35849">
    <property type="entry name" value="BLR2341 PROTEIN"/>
    <property type="match status" value="1"/>
</dbReference>
<dbReference type="EMBL" id="LRMR01000029">
    <property type="protein sequence ID" value="KWU49256.1"/>
    <property type="molecule type" value="Genomic_DNA"/>
</dbReference>
<evidence type="ECO:0000313" key="5">
    <source>
        <dbReference type="EMBL" id="PTC31235.1"/>
    </source>
</evidence>
<dbReference type="Pfam" id="PF13466">
    <property type="entry name" value="STAS_2"/>
    <property type="match status" value="1"/>
</dbReference>
<evidence type="ECO:0000313" key="10">
    <source>
        <dbReference type="Proteomes" id="UP000240476"/>
    </source>
</evidence>
<evidence type="ECO:0000259" key="1">
    <source>
        <dbReference type="PROSITE" id="PS50801"/>
    </source>
</evidence>
<dbReference type="InterPro" id="IPR036513">
    <property type="entry name" value="STAS_dom_sf"/>
</dbReference>
<keyword evidence="10" id="KW-1185">Reference proteome</keyword>
<reference evidence="5 10" key="5">
    <citation type="submission" date="2018-03" db="EMBL/GenBank/DDBJ databases">
        <title>Draft genome sequence of the type strain of Pseudomonas palleroniana LMG 23076, isolated from rice in Cameroon.</title>
        <authorList>
            <person name="Tambong J.T."/>
        </authorList>
    </citation>
    <scope>NUCLEOTIDE SEQUENCE [LARGE SCALE GENOMIC DNA]</scope>
    <source>
        <strain evidence="5 10">LMG 23076</strain>
    </source>
</reference>
<gene>
    <name evidence="4" type="ORF">AWV77_19645</name>
    <name evidence="5" type="ORF">C9383_03130</name>
    <name evidence="2" type="ORF">CYL20_09725</name>
    <name evidence="3" type="ORF">F7R03_00855</name>
    <name evidence="6" type="ORF">SAMN04490198_3935</name>
</gene>
<dbReference type="InterPro" id="IPR002645">
    <property type="entry name" value="STAS_dom"/>
</dbReference>
<evidence type="ECO:0000313" key="4">
    <source>
        <dbReference type="EMBL" id="KWU49256.1"/>
    </source>
</evidence>
<dbReference type="Proteomes" id="UP000240476">
    <property type="component" value="Unassembled WGS sequence"/>
</dbReference>
<dbReference type="Gene3D" id="3.30.750.24">
    <property type="entry name" value="STAS domain"/>
    <property type="match status" value="1"/>
</dbReference>
<dbReference type="Proteomes" id="UP000423257">
    <property type="component" value="Unassembled WGS sequence"/>
</dbReference>
<dbReference type="PROSITE" id="PS50801">
    <property type="entry name" value="STAS"/>
    <property type="match status" value="1"/>
</dbReference>
<organism evidence="6 8">
    <name type="scientific">Pseudomonas palleroniana</name>
    <dbReference type="NCBI Taxonomy" id="191390"/>
    <lineage>
        <taxon>Bacteria</taxon>
        <taxon>Pseudomonadati</taxon>
        <taxon>Pseudomonadota</taxon>
        <taxon>Gammaproteobacteria</taxon>
        <taxon>Pseudomonadales</taxon>
        <taxon>Pseudomonadaceae</taxon>
        <taxon>Pseudomonas</taxon>
    </lineage>
</organism>
<dbReference type="EMBL" id="FNUA01000002">
    <property type="protein sequence ID" value="SEE97127.1"/>
    <property type="molecule type" value="Genomic_DNA"/>
</dbReference>
<reference evidence="4" key="2">
    <citation type="submission" date="2016-01" db="EMBL/GenBank/DDBJ databases">
        <authorList>
            <person name="McClelland M."/>
            <person name="Jain A."/>
            <person name="Saraogi P."/>
            <person name="Mendelson R."/>
            <person name="Westerman R."/>
            <person name="SanMiguel P."/>
            <person name="Csonka L."/>
        </authorList>
    </citation>
    <scope>NUCLEOTIDE SEQUENCE [LARGE SCALE GENOMIC DNA]</scope>
    <source>
        <strain evidence="4">Ps006</strain>
    </source>
</reference>
<dbReference type="EMBL" id="VZPQ01000001">
    <property type="protein sequence ID" value="KAB0569713.1"/>
    <property type="molecule type" value="Genomic_DNA"/>
</dbReference>
<reference evidence="2 9" key="4">
    <citation type="submission" date="2017-12" db="EMBL/GenBank/DDBJ databases">
        <title>Genome sequence of Pseudomonas palleroniana MAB3.</title>
        <authorList>
            <person name="Nascimento F.X."/>
        </authorList>
    </citation>
    <scope>NUCLEOTIDE SEQUENCE [LARGE SCALE GENOMIC DNA]</scope>
    <source>
        <strain evidence="2 9">MAB3</strain>
    </source>
</reference>
<dbReference type="InterPro" id="IPR052746">
    <property type="entry name" value="MlaB_ABC_Transporter"/>
</dbReference>
<evidence type="ECO:0000313" key="2">
    <source>
        <dbReference type="EMBL" id="AVE04798.1"/>
    </source>
</evidence>
<dbReference type="Proteomes" id="UP000199129">
    <property type="component" value="Unassembled WGS sequence"/>
</dbReference>
<dbReference type="OrthoDB" id="3296574at2"/>
<evidence type="ECO:0000313" key="11">
    <source>
        <dbReference type="Proteomes" id="UP000423257"/>
    </source>
</evidence>
<accession>A0A1H5N8C8</accession>